<dbReference type="InterPro" id="IPR013785">
    <property type="entry name" value="Aldolase_TIM"/>
</dbReference>
<accession>A0A7C1GAK5</accession>
<dbReference type="AlphaFoldDB" id="A0A7C1GAK5"/>
<dbReference type="Gene3D" id="3.20.20.70">
    <property type="entry name" value="Aldolase class I"/>
    <property type="match status" value="1"/>
</dbReference>
<dbReference type="NCBIfam" id="TIGR02495">
    <property type="entry name" value="NrdG2"/>
    <property type="match status" value="1"/>
</dbReference>
<dbReference type="InterPro" id="IPR058240">
    <property type="entry name" value="rSAM_sf"/>
</dbReference>
<evidence type="ECO:0000256" key="2">
    <source>
        <dbReference type="ARBA" id="ARBA00022485"/>
    </source>
</evidence>
<protein>
    <submittedName>
        <fullName evidence="8">Anaerobic ribonucleoside-triphosphate reductase activating protein</fullName>
    </submittedName>
</protein>
<sequence length="267" mass="30419">MMHIQPSGSQLIIGGWKETSLVDVLESVSFTLWLSYCNFKCPWCSNSRLARGYEKKVVPIGEIVSHVREARNFVDYFHVTGGEPTLQYRSLVTLYLKIKEETGLKLSLDTNASLPEALQYIFSHVKIDHVAIDVKAPLSDAALYARVAGLQTKIAEKIVERVREGILLTSQNTEFLELRTLLVPDLLSPSDIETISRELANLNLKAPRIAYVVQQFIPYEGVPDEYRNKKKTPRELVKQTAERVAKVFPDNVEIWYRTIEDGNVRIR</sequence>
<evidence type="ECO:0000259" key="7">
    <source>
        <dbReference type="PROSITE" id="PS51918"/>
    </source>
</evidence>
<keyword evidence="5" id="KW-0408">Iron</keyword>
<keyword evidence="4" id="KW-0479">Metal-binding</keyword>
<feature type="domain" description="Radical SAM core" evidence="7">
    <location>
        <begin position="20"/>
        <end position="257"/>
    </location>
</feature>
<name>A0A7C1GAK5_9CREN</name>
<keyword evidence="2" id="KW-0004">4Fe-4S</keyword>
<evidence type="ECO:0000256" key="5">
    <source>
        <dbReference type="ARBA" id="ARBA00023004"/>
    </source>
</evidence>
<dbReference type="PANTHER" id="PTHR30352:SF13">
    <property type="entry name" value="GLYCYL-RADICAL ENZYME ACTIVATING ENZYME YJJW-RELATED"/>
    <property type="match status" value="1"/>
</dbReference>
<dbReference type="PANTHER" id="PTHR30352">
    <property type="entry name" value="PYRUVATE FORMATE-LYASE-ACTIVATING ENZYME"/>
    <property type="match status" value="1"/>
</dbReference>
<dbReference type="EMBL" id="DSAY01000125">
    <property type="protein sequence ID" value="HDP15544.1"/>
    <property type="molecule type" value="Genomic_DNA"/>
</dbReference>
<comment type="caution">
    <text evidence="8">The sequence shown here is derived from an EMBL/GenBank/DDBJ whole genome shotgun (WGS) entry which is preliminary data.</text>
</comment>
<proteinExistence type="predicted"/>
<dbReference type="InterPro" id="IPR034457">
    <property type="entry name" value="Organic_radical-activating"/>
</dbReference>
<dbReference type="CDD" id="cd01335">
    <property type="entry name" value="Radical_SAM"/>
    <property type="match status" value="1"/>
</dbReference>
<keyword evidence="3" id="KW-0949">S-adenosyl-L-methionine</keyword>
<keyword evidence="6" id="KW-0411">Iron-sulfur</keyword>
<evidence type="ECO:0000256" key="4">
    <source>
        <dbReference type="ARBA" id="ARBA00022723"/>
    </source>
</evidence>
<comment type="cofactor">
    <cofactor evidence="1">
        <name>[4Fe-4S] cluster</name>
        <dbReference type="ChEBI" id="CHEBI:49883"/>
    </cofactor>
</comment>
<evidence type="ECO:0000313" key="8">
    <source>
        <dbReference type="EMBL" id="HDP15544.1"/>
    </source>
</evidence>
<evidence type="ECO:0000256" key="1">
    <source>
        <dbReference type="ARBA" id="ARBA00001966"/>
    </source>
</evidence>
<dbReference type="SFLD" id="SFLDS00029">
    <property type="entry name" value="Radical_SAM"/>
    <property type="match status" value="1"/>
</dbReference>
<dbReference type="PROSITE" id="PS51918">
    <property type="entry name" value="RADICAL_SAM"/>
    <property type="match status" value="1"/>
</dbReference>
<dbReference type="GO" id="GO:0046872">
    <property type="term" value="F:metal ion binding"/>
    <property type="evidence" value="ECO:0007669"/>
    <property type="project" value="UniProtKB-KW"/>
</dbReference>
<dbReference type="InterPro" id="IPR007197">
    <property type="entry name" value="rSAM"/>
</dbReference>
<organism evidence="8">
    <name type="scientific">Thermofilum adornatum</name>
    <dbReference type="NCBI Taxonomy" id="1365176"/>
    <lineage>
        <taxon>Archaea</taxon>
        <taxon>Thermoproteota</taxon>
        <taxon>Thermoprotei</taxon>
        <taxon>Thermofilales</taxon>
        <taxon>Thermofilaceae</taxon>
        <taxon>Thermofilum</taxon>
    </lineage>
</organism>
<gene>
    <name evidence="8" type="ORF">ENN26_07220</name>
</gene>
<dbReference type="SFLD" id="SFLDG01094">
    <property type="entry name" value="Uncharacterised_Radical_SAM_Su"/>
    <property type="match status" value="1"/>
</dbReference>
<dbReference type="InterPro" id="IPR012840">
    <property type="entry name" value="NrdG2"/>
</dbReference>
<dbReference type="Pfam" id="PF04055">
    <property type="entry name" value="Radical_SAM"/>
    <property type="match status" value="1"/>
</dbReference>
<dbReference type="SUPFAM" id="SSF102114">
    <property type="entry name" value="Radical SAM enzymes"/>
    <property type="match status" value="1"/>
</dbReference>
<evidence type="ECO:0000256" key="3">
    <source>
        <dbReference type="ARBA" id="ARBA00022691"/>
    </source>
</evidence>
<evidence type="ECO:0000256" key="6">
    <source>
        <dbReference type="ARBA" id="ARBA00023014"/>
    </source>
</evidence>
<dbReference type="GO" id="GO:0003824">
    <property type="term" value="F:catalytic activity"/>
    <property type="evidence" value="ECO:0007669"/>
    <property type="project" value="InterPro"/>
</dbReference>
<reference evidence="8" key="1">
    <citation type="journal article" date="2020" name="mSystems">
        <title>Genome- and Community-Level Interaction Insights into Carbon Utilization and Element Cycling Functions of Hydrothermarchaeota in Hydrothermal Sediment.</title>
        <authorList>
            <person name="Zhou Z."/>
            <person name="Liu Y."/>
            <person name="Xu W."/>
            <person name="Pan J."/>
            <person name="Luo Z.H."/>
            <person name="Li M."/>
        </authorList>
    </citation>
    <scope>NUCLEOTIDE SEQUENCE [LARGE SCALE GENOMIC DNA]</scope>
    <source>
        <strain evidence="8">SpSt-116</strain>
    </source>
</reference>
<dbReference type="GO" id="GO:0051539">
    <property type="term" value="F:4 iron, 4 sulfur cluster binding"/>
    <property type="evidence" value="ECO:0007669"/>
    <property type="project" value="UniProtKB-KW"/>
</dbReference>